<dbReference type="PROSITE" id="PS50089">
    <property type="entry name" value="ZF_RING_2"/>
    <property type="match status" value="1"/>
</dbReference>
<dbReference type="CDD" id="cd23118">
    <property type="entry name" value="RING-H2_SIS3"/>
    <property type="match status" value="1"/>
</dbReference>
<keyword evidence="2" id="KW-1133">Transmembrane helix</keyword>
<dbReference type="Pfam" id="PF13639">
    <property type="entry name" value="zf-RING_2"/>
    <property type="match status" value="1"/>
</dbReference>
<feature type="transmembrane region" description="Helical" evidence="2">
    <location>
        <begin position="42"/>
        <end position="60"/>
    </location>
</feature>
<evidence type="ECO:0000256" key="2">
    <source>
        <dbReference type="SAM" id="Phobius"/>
    </source>
</evidence>
<feature type="compositionally biased region" description="Pro residues" evidence="1">
    <location>
        <begin position="634"/>
        <end position="649"/>
    </location>
</feature>
<feature type="transmembrane region" description="Helical" evidence="2">
    <location>
        <begin position="125"/>
        <end position="149"/>
    </location>
</feature>
<keyword evidence="2" id="KW-0812">Transmembrane</keyword>
<organism evidence="3">
    <name type="scientific">Aegilops tauschii</name>
    <name type="common">Tausch's goatgrass</name>
    <name type="synonym">Aegilops squarrosa</name>
    <dbReference type="NCBI Taxonomy" id="37682"/>
    <lineage>
        <taxon>Eukaryota</taxon>
        <taxon>Viridiplantae</taxon>
        <taxon>Streptophyta</taxon>
        <taxon>Embryophyta</taxon>
        <taxon>Tracheophyta</taxon>
        <taxon>Spermatophyta</taxon>
        <taxon>Magnoliopsida</taxon>
        <taxon>Liliopsida</taxon>
        <taxon>Poales</taxon>
        <taxon>Poaceae</taxon>
        <taxon>BOP clade</taxon>
        <taxon>Pooideae</taxon>
        <taxon>Triticodae</taxon>
        <taxon>Triticeae</taxon>
        <taxon>Triticinae</taxon>
        <taxon>Aegilops</taxon>
    </lineage>
</organism>
<dbReference type="AlphaFoldDB" id="M8CDR0"/>
<dbReference type="SUPFAM" id="SSF57850">
    <property type="entry name" value="RING/U-box"/>
    <property type="match status" value="1"/>
</dbReference>
<proteinExistence type="predicted"/>
<feature type="region of interest" description="Disordered" evidence="1">
    <location>
        <begin position="295"/>
        <end position="360"/>
    </location>
</feature>
<dbReference type="InterPro" id="IPR013083">
    <property type="entry name" value="Znf_RING/FYVE/PHD"/>
</dbReference>
<evidence type="ECO:0000313" key="3">
    <source>
        <dbReference type="EnsemblPlants" id="EMT32303"/>
    </source>
</evidence>
<dbReference type="PANTHER" id="PTHR47179">
    <property type="entry name" value="E3 UBIQUITIN-PROTEIN LIGASE SIS3"/>
    <property type="match status" value="1"/>
</dbReference>
<dbReference type="Pfam" id="PF23020">
    <property type="entry name" value="PEX14-like_2nd"/>
    <property type="match status" value="1"/>
</dbReference>
<dbReference type="FunFam" id="3.30.40.10:FF:000281">
    <property type="entry name" value="E3 ubiquitin-protein ligase SIS3"/>
    <property type="match status" value="1"/>
</dbReference>
<feature type="transmembrane region" description="Helical" evidence="2">
    <location>
        <begin position="81"/>
        <end position="105"/>
    </location>
</feature>
<protein>
    <submittedName>
        <fullName evidence="3">RING-H2 finger protein ATL5P</fullName>
    </submittedName>
</protein>
<feature type="region of interest" description="Disordered" evidence="1">
    <location>
        <begin position="512"/>
        <end position="562"/>
    </location>
</feature>
<reference evidence="3" key="1">
    <citation type="submission" date="2015-06" db="UniProtKB">
        <authorList>
            <consortium name="EnsemblPlants"/>
        </authorList>
    </citation>
    <scope>IDENTIFICATION</scope>
</reference>
<dbReference type="InterPro" id="IPR044793">
    <property type="entry name" value="SIS3"/>
</dbReference>
<sequence>MAMRGVDFKWYDGFFLSMLATSVIIVSINWRRYRLCAHPLHIWIVVDYTTVFVFRLLMFLDNGLAAGMGLDLGWQQRYTRFCGRIVVLSVLVLLLYPFLWVWTVIGTLWFNSARSCLPEEGQKWGFLIWLLFSYCGLACIACVAVGKWLNRRHALQLRAQQGIPVSEYGVLVDMIRVPDWAFEAVGLELRGMGQDTAYHPGLYLTAAQREAVEALIQELPKFMLKAVPTDCSECPICLEEFKVGNEVRGLPCAHNFHVECIDQWLRLNVKCPRCRCSVFPNLDLSALNGIRSSSEMLQQDRPSGSSEVAATASRGWERRGGGARSGDEISSSHLISPGQGMDSNPPSPHALPQPDDPKVMVQRGEKGAVGWSKNLGRGSMRKGGVESSIDWLSSRFVGRKGKKGKLLLPRLKSWIRRVVAEGDEATELKAKIDEETREAVKASATAVSAIAQTNQELLASKDEEKKILVTLTQALDSQAKVLKSLSESLSHSRDSVNITREDRFSHYRPLEEHAPSAARNGPVNTPWRPPQQPNMYGAPNSDFGSGRPSFAPAPTEPTSGSYSRSYVETQQALEMLQHAEQKLAYRSNAYLSEDGSYPQAQDNYAPSYHQNGKAPDFHAEEPRPLAYGGGVVERPPPQRQWVPPQPPGVAMPEAAAAIRQQKSLTKQSSSDTSEAAGEVQVNGAASSPSVAAVEVPVNGSAASDAGRSEIEEQQAEAV</sequence>
<feature type="transmembrane region" description="Helical" evidence="2">
    <location>
        <begin position="12"/>
        <end position="30"/>
    </location>
</feature>
<dbReference type="PANTHER" id="PTHR47179:SF1">
    <property type="entry name" value="E3 UBIQUITIN-PROTEIN LIGASE SIS3"/>
    <property type="match status" value="1"/>
</dbReference>
<dbReference type="GO" id="GO:0004842">
    <property type="term" value="F:ubiquitin-protein transferase activity"/>
    <property type="evidence" value="ECO:0007669"/>
    <property type="project" value="InterPro"/>
</dbReference>
<dbReference type="GO" id="GO:0010182">
    <property type="term" value="P:sugar mediated signaling pathway"/>
    <property type="evidence" value="ECO:0007669"/>
    <property type="project" value="InterPro"/>
</dbReference>
<dbReference type="InterPro" id="IPR054154">
    <property type="entry name" value="PEX14-like_M_plants"/>
</dbReference>
<feature type="compositionally biased region" description="Polar residues" evidence="1">
    <location>
        <begin position="295"/>
        <end position="308"/>
    </location>
</feature>
<keyword evidence="2" id="KW-0472">Membrane</keyword>
<feature type="compositionally biased region" description="Low complexity" evidence="1">
    <location>
        <begin position="684"/>
        <end position="697"/>
    </location>
</feature>
<dbReference type="EnsemblPlants" id="EMT32303">
    <property type="protein sequence ID" value="EMT32303"/>
    <property type="gene ID" value="F775_03681"/>
</dbReference>
<dbReference type="SMART" id="SM00184">
    <property type="entry name" value="RING"/>
    <property type="match status" value="1"/>
</dbReference>
<name>M8CDR0_AEGTA</name>
<evidence type="ECO:0000256" key="1">
    <source>
        <dbReference type="SAM" id="MobiDB-lite"/>
    </source>
</evidence>
<accession>M8CDR0</accession>
<feature type="compositionally biased region" description="Polar residues" evidence="1">
    <location>
        <begin position="598"/>
        <end position="610"/>
    </location>
</feature>
<feature type="region of interest" description="Disordered" evidence="1">
    <location>
        <begin position="594"/>
        <end position="718"/>
    </location>
</feature>
<feature type="compositionally biased region" description="Polar residues" evidence="1">
    <location>
        <begin position="660"/>
        <end position="673"/>
    </location>
</feature>
<dbReference type="InterPro" id="IPR001841">
    <property type="entry name" value="Znf_RING"/>
</dbReference>
<dbReference type="Gene3D" id="3.30.40.10">
    <property type="entry name" value="Zinc/RING finger domain, C3HC4 (zinc finger)"/>
    <property type="match status" value="1"/>
</dbReference>